<dbReference type="InterPro" id="IPR023198">
    <property type="entry name" value="PGP-like_dom2"/>
</dbReference>
<dbReference type="EMBL" id="VULO01000001">
    <property type="protein sequence ID" value="MSS83439.1"/>
    <property type="molecule type" value="Genomic_DNA"/>
</dbReference>
<dbReference type="GO" id="GO:0003824">
    <property type="term" value="F:catalytic activity"/>
    <property type="evidence" value="ECO:0007669"/>
    <property type="project" value="UniProtKB-ARBA"/>
</dbReference>
<dbReference type="SFLD" id="SFLDS00003">
    <property type="entry name" value="Haloacid_Dehalogenase"/>
    <property type="match status" value="1"/>
</dbReference>
<keyword evidence="4" id="KW-0460">Magnesium</keyword>
<proteinExistence type="inferred from homology"/>
<dbReference type="InterPro" id="IPR023214">
    <property type="entry name" value="HAD_sf"/>
</dbReference>
<keyword evidence="3" id="KW-0479">Metal-binding</keyword>
<evidence type="ECO:0000256" key="4">
    <source>
        <dbReference type="ARBA" id="ARBA00022842"/>
    </source>
</evidence>
<dbReference type="PANTHER" id="PTHR46193">
    <property type="entry name" value="6-PHOSPHOGLUCONATE PHOSPHATASE"/>
    <property type="match status" value="1"/>
</dbReference>
<comment type="cofactor">
    <cofactor evidence="1">
        <name>Mg(2+)</name>
        <dbReference type="ChEBI" id="CHEBI:18420"/>
    </cofactor>
</comment>
<evidence type="ECO:0000256" key="2">
    <source>
        <dbReference type="ARBA" id="ARBA00006171"/>
    </source>
</evidence>
<comment type="caution">
    <text evidence="5">The sequence shown here is derived from an EMBL/GenBank/DDBJ whole genome shotgun (WGS) entry which is preliminary data.</text>
</comment>
<reference evidence="5 6" key="1">
    <citation type="submission" date="2019-08" db="EMBL/GenBank/DDBJ databases">
        <title>In-depth cultivation of the pig gut microbiome towards novel bacterial diversity and tailored functional studies.</title>
        <authorList>
            <person name="Wylensek D."/>
            <person name="Hitch T.C.A."/>
            <person name="Clavel T."/>
        </authorList>
    </citation>
    <scope>NUCLEOTIDE SEQUENCE [LARGE SCALE GENOMIC DNA]</scope>
    <source>
        <strain evidence="5 6">WB03_NA08</strain>
    </source>
</reference>
<dbReference type="AlphaFoldDB" id="A0A6N7VNZ0"/>
<dbReference type="PANTHER" id="PTHR46193:SF10">
    <property type="entry name" value="6-PHOSPHOGLUCONATE PHOSPHATASE"/>
    <property type="match status" value="1"/>
</dbReference>
<evidence type="ECO:0000313" key="6">
    <source>
        <dbReference type="Proteomes" id="UP000470875"/>
    </source>
</evidence>
<dbReference type="Gene3D" id="1.10.150.240">
    <property type="entry name" value="Putative phosphatase, domain 2"/>
    <property type="match status" value="1"/>
</dbReference>
<dbReference type="GO" id="GO:0046872">
    <property type="term" value="F:metal ion binding"/>
    <property type="evidence" value="ECO:0007669"/>
    <property type="project" value="UniProtKB-KW"/>
</dbReference>
<evidence type="ECO:0000313" key="5">
    <source>
        <dbReference type="EMBL" id="MSS83439.1"/>
    </source>
</evidence>
<evidence type="ECO:0000256" key="3">
    <source>
        <dbReference type="ARBA" id="ARBA00022723"/>
    </source>
</evidence>
<dbReference type="SUPFAM" id="SSF56784">
    <property type="entry name" value="HAD-like"/>
    <property type="match status" value="1"/>
</dbReference>
<dbReference type="InterPro" id="IPR006439">
    <property type="entry name" value="HAD-SF_hydro_IA"/>
</dbReference>
<protein>
    <submittedName>
        <fullName evidence="5">HAD family phosphatase</fullName>
    </submittedName>
</protein>
<evidence type="ECO:0000256" key="1">
    <source>
        <dbReference type="ARBA" id="ARBA00001946"/>
    </source>
</evidence>
<dbReference type="SFLD" id="SFLDG01129">
    <property type="entry name" value="C1.5:_HAD__Beta-PGM__Phosphata"/>
    <property type="match status" value="1"/>
</dbReference>
<keyword evidence="6" id="KW-1185">Reference proteome</keyword>
<organism evidence="5 6">
    <name type="scientific">Scrofimicrobium canadense</name>
    <dbReference type="NCBI Taxonomy" id="2652290"/>
    <lineage>
        <taxon>Bacteria</taxon>
        <taxon>Bacillati</taxon>
        <taxon>Actinomycetota</taxon>
        <taxon>Actinomycetes</taxon>
        <taxon>Actinomycetales</taxon>
        <taxon>Actinomycetaceae</taxon>
        <taxon>Scrofimicrobium</taxon>
    </lineage>
</organism>
<accession>A0A6N7VNZ0</accession>
<dbReference type="Proteomes" id="UP000470875">
    <property type="component" value="Unassembled WGS sequence"/>
</dbReference>
<dbReference type="InterPro" id="IPR041492">
    <property type="entry name" value="HAD_2"/>
</dbReference>
<dbReference type="InterPro" id="IPR051600">
    <property type="entry name" value="Beta-PGM-like"/>
</dbReference>
<comment type="similarity">
    <text evidence="2">Belongs to the HAD-like hydrolase superfamily. CbbY/CbbZ/Gph/YieH family.</text>
</comment>
<dbReference type="Pfam" id="PF13419">
    <property type="entry name" value="HAD_2"/>
    <property type="match status" value="1"/>
</dbReference>
<name>A0A6N7VNZ0_9ACTO</name>
<dbReference type="InterPro" id="IPR036412">
    <property type="entry name" value="HAD-like_sf"/>
</dbReference>
<dbReference type="Gene3D" id="3.40.50.1000">
    <property type="entry name" value="HAD superfamily/HAD-like"/>
    <property type="match status" value="1"/>
</dbReference>
<gene>
    <name evidence="5" type="ORF">FYJ24_01395</name>
</gene>
<sequence length="228" mass="24774">MVKLAFVTHQFSAVFFDCDGVLVDSELITHRVFREMLIDLGWNISEEECVRRFIGKSFKDQAPLIYKETGYLIDDGWIDSFRRRRDDALRHELGAVPGAINAVATVSEAMEDRFACVSGADRQKIEMQLKVTGLAGFFGNRVFSGMETPRSKPAPDVYIAAAEAMGVDVKSSVIIEDSRAGVQAGLAAGATVLGFAGSGLGYLSAQELMSEGVTATFTSMDQLPSMIL</sequence>
<dbReference type="NCBIfam" id="TIGR01509">
    <property type="entry name" value="HAD-SF-IA-v3"/>
    <property type="match status" value="1"/>
</dbReference>